<dbReference type="AlphaFoldDB" id="K0K7Q0"/>
<evidence type="ECO:0000256" key="2">
    <source>
        <dbReference type="SAM" id="Phobius"/>
    </source>
</evidence>
<dbReference type="STRING" id="1179773.BN6_53780"/>
<keyword evidence="4" id="KW-1185">Reference proteome</keyword>
<keyword evidence="2" id="KW-0472">Membrane</keyword>
<organism evidence="3 4">
    <name type="scientific">Saccharothrix espanaensis (strain ATCC 51144 / DSM 44229 / JCM 9112 / NBRC 15066 / NRRL 15764)</name>
    <dbReference type="NCBI Taxonomy" id="1179773"/>
    <lineage>
        <taxon>Bacteria</taxon>
        <taxon>Bacillati</taxon>
        <taxon>Actinomycetota</taxon>
        <taxon>Actinomycetes</taxon>
        <taxon>Pseudonocardiales</taxon>
        <taxon>Pseudonocardiaceae</taxon>
        <taxon>Saccharothrix</taxon>
    </lineage>
</organism>
<proteinExistence type="predicted"/>
<feature type="region of interest" description="Disordered" evidence="1">
    <location>
        <begin position="1"/>
        <end position="34"/>
    </location>
</feature>
<keyword evidence="2" id="KW-0812">Transmembrane</keyword>
<gene>
    <name evidence="3" type="ordered locus">BN6_53780</name>
</gene>
<evidence type="ECO:0000313" key="3">
    <source>
        <dbReference type="EMBL" id="CCH32638.1"/>
    </source>
</evidence>
<dbReference type="EMBL" id="HE804045">
    <property type="protein sequence ID" value="CCH32638.1"/>
    <property type="molecule type" value="Genomic_DNA"/>
</dbReference>
<dbReference type="HOGENOM" id="CLU_1288107_0_0_11"/>
<dbReference type="KEGG" id="sesp:BN6_53780"/>
<reference evidence="3 4" key="1">
    <citation type="journal article" date="2012" name="BMC Genomics">
        <title>Complete genome sequence of Saccharothrix espanaensis DSM 44229T and comparison to the other completely sequenced Pseudonocardiaceae.</title>
        <authorList>
            <person name="Strobel T."/>
            <person name="Al-Dilaimi A."/>
            <person name="Blom J."/>
            <person name="Gessner A."/>
            <person name="Kalinowski J."/>
            <person name="Luzhetska M."/>
            <person name="Puhler A."/>
            <person name="Szczepanowski R."/>
            <person name="Bechthold A."/>
            <person name="Ruckert C."/>
        </authorList>
    </citation>
    <scope>NUCLEOTIDE SEQUENCE [LARGE SCALE GENOMIC DNA]</scope>
    <source>
        <strain evidence="4">ATCC 51144 / DSM 44229 / JCM 9112 / NBRC 15066 / NRRL 15764</strain>
    </source>
</reference>
<feature type="transmembrane region" description="Helical" evidence="2">
    <location>
        <begin position="38"/>
        <end position="57"/>
    </location>
</feature>
<feature type="transmembrane region" description="Helical" evidence="2">
    <location>
        <begin position="128"/>
        <end position="148"/>
    </location>
</feature>
<accession>K0K7Q0</accession>
<dbReference type="PATRIC" id="fig|1179773.3.peg.5417"/>
<evidence type="ECO:0000256" key="1">
    <source>
        <dbReference type="SAM" id="MobiDB-lite"/>
    </source>
</evidence>
<feature type="transmembrane region" description="Helical" evidence="2">
    <location>
        <begin position="103"/>
        <end position="121"/>
    </location>
</feature>
<protein>
    <submittedName>
        <fullName evidence="3">Putative secreted protein</fullName>
    </submittedName>
</protein>
<dbReference type="Proteomes" id="UP000006281">
    <property type="component" value="Chromosome"/>
</dbReference>
<evidence type="ECO:0000313" key="4">
    <source>
        <dbReference type="Proteomes" id="UP000006281"/>
    </source>
</evidence>
<keyword evidence="2" id="KW-1133">Transmembrane helix</keyword>
<name>K0K7Q0_SACES</name>
<feature type="transmembrane region" description="Helical" evidence="2">
    <location>
        <begin position="175"/>
        <end position="196"/>
    </location>
</feature>
<sequence length="214" mass="22498">MGNPCRSADPDGNRFPCRSALRREHTHPMPNPSKRRPVNLSLVALAFLCLAFPFTAVSCQTAMGSISAEFTGYDAAFGGAPTIEATEGMKEPKSAEDNGVSPQPLVILGIVVLALGIIPLSRSRANPVFGIGVGAVAGVLFAAGQLSMRSTVASALADDKDLKRTDPYDLIESRYGFWLVLLVTLGLAAYNVVALARARATAVPPPQTQPPPTP</sequence>